<organism evidence="3">
    <name type="scientific">marine sediment metagenome</name>
    <dbReference type="NCBI Taxonomy" id="412755"/>
    <lineage>
        <taxon>unclassified sequences</taxon>
        <taxon>metagenomes</taxon>
        <taxon>ecological metagenomes</taxon>
    </lineage>
</organism>
<keyword evidence="1" id="KW-0413">Isomerase</keyword>
<dbReference type="PANTHER" id="PTHR36120">
    <property type="entry name" value="FUCOSE ISOMERASE"/>
    <property type="match status" value="1"/>
</dbReference>
<dbReference type="SUPFAM" id="SSF50443">
    <property type="entry name" value="FucI/AraA C-terminal domain-like"/>
    <property type="match status" value="1"/>
</dbReference>
<keyword evidence="2" id="KW-0119">Carbohydrate metabolism</keyword>
<name>A0A0F8X3N8_9ZZZZ</name>
<protein>
    <recommendedName>
        <fullName evidence="4">L-fucose isomerase C-terminal domain-containing protein</fullName>
    </recommendedName>
</protein>
<proteinExistence type="predicted"/>
<accession>A0A0F8X3N8</accession>
<dbReference type="SUPFAM" id="SSF53743">
    <property type="entry name" value="FucI/AraA N-terminal and middle domains"/>
    <property type="match status" value="1"/>
</dbReference>
<dbReference type="AlphaFoldDB" id="A0A0F8X3N8"/>
<dbReference type="InterPro" id="IPR004216">
    <property type="entry name" value="Fuc/Ara_isomerase_C"/>
</dbReference>
<evidence type="ECO:0008006" key="4">
    <source>
        <dbReference type="Google" id="ProtNLM"/>
    </source>
</evidence>
<feature type="non-terminal residue" evidence="3">
    <location>
        <position position="1"/>
    </location>
</feature>
<dbReference type="GO" id="GO:0005737">
    <property type="term" value="C:cytoplasm"/>
    <property type="evidence" value="ECO:0007669"/>
    <property type="project" value="InterPro"/>
</dbReference>
<sequence>YKVEGPDSNDMKNACRLGLAMEKLAQKYKLDGLSHLCQHLIHVQTGTTPCYGVGHLTERGIMATCEGDLGNLVSMCILHFLTDDIPCFFEWGMYDVKEDAMLLVHHGGSSPLLARDPGEVTITPTGEKWGFKGKGASYRYMGKPGYLTIMSLIDDKDGWKMLISGGEALDSKVRPFYGHQFMVRMKSPVKDYLYALCSEGVTHHGALVYGDVRDRLEKVASLLNIRTFFLE</sequence>
<dbReference type="InterPro" id="IPR009015">
    <property type="entry name" value="Fucose_isomerase_N/cen_sf"/>
</dbReference>
<evidence type="ECO:0000313" key="3">
    <source>
        <dbReference type="EMBL" id="KKK63533.1"/>
    </source>
</evidence>
<comment type="caution">
    <text evidence="3">The sequence shown here is derived from an EMBL/GenBank/DDBJ whole genome shotgun (WGS) entry which is preliminary data.</text>
</comment>
<gene>
    <name evidence="3" type="ORF">LCGC14_2993310</name>
</gene>
<dbReference type="GO" id="GO:0016861">
    <property type="term" value="F:intramolecular oxidoreductase activity, interconverting aldoses and ketoses"/>
    <property type="evidence" value="ECO:0007669"/>
    <property type="project" value="InterPro"/>
</dbReference>
<dbReference type="PANTHER" id="PTHR36120:SF1">
    <property type="entry name" value="L-FUCOSE ISOMERASE C-TERMINAL DOMAIN-CONTAINING PROTEIN"/>
    <property type="match status" value="1"/>
</dbReference>
<evidence type="ECO:0000256" key="1">
    <source>
        <dbReference type="ARBA" id="ARBA00023235"/>
    </source>
</evidence>
<dbReference type="GO" id="GO:0005996">
    <property type="term" value="P:monosaccharide metabolic process"/>
    <property type="evidence" value="ECO:0007669"/>
    <property type="project" value="InterPro"/>
</dbReference>
<dbReference type="EMBL" id="LAZR01061463">
    <property type="protein sequence ID" value="KKK63533.1"/>
    <property type="molecule type" value="Genomic_DNA"/>
</dbReference>
<evidence type="ECO:0000256" key="2">
    <source>
        <dbReference type="ARBA" id="ARBA00023277"/>
    </source>
</evidence>
<reference evidence="3" key="1">
    <citation type="journal article" date="2015" name="Nature">
        <title>Complex archaea that bridge the gap between prokaryotes and eukaryotes.</title>
        <authorList>
            <person name="Spang A."/>
            <person name="Saw J.H."/>
            <person name="Jorgensen S.L."/>
            <person name="Zaremba-Niedzwiedzka K."/>
            <person name="Martijn J."/>
            <person name="Lind A.E."/>
            <person name="van Eijk R."/>
            <person name="Schleper C."/>
            <person name="Guy L."/>
            <person name="Ettema T.J."/>
        </authorList>
    </citation>
    <scope>NUCLEOTIDE SEQUENCE</scope>
</reference>